<dbReference type="InterPro" id="IPR045090">
    <property type="entry name" value="Pept_M3A_M3B"/>
</dbReference>
<dbReference type="PANTHER" id="PTHR11804">
    <property type="entry name" value="PROTEASE M3 THIMET OLIGOPEPTIDASE-RELATED"/>
    <property type="match status" value="1"/>
</dbReference>
<protein>
    <submittedName>
        <fullName evidence="8">Oligoendopeptidase F</fullName>
    </submittedName>
</protein>
<dbReference type="Gene3D" id="1.10.1370.30">
    <property type="match status" value="1"/>
</dbReference>
<evidence type="ECO:0000313" key="8">
    <source>
        <dbReference type="EMBL" id="GHO46806.1"/>
    </source>
</evidence>
<dbReference type="EMBL" id="BNJF01000002">
    <property type="protein sequence ID" value="GHO46806.1"/>
    <property type="molecule type" value="Genomic_DNA"/>
</dbReference>
<proteinExistence type="inferred from homology"/>
<dbReference type="Pfam" id="PF01432">
    <property type="entry name" value="Peptidase_M3"/>
    <property type="match status" value="1"/>
</dbReference>
<evidence type="ECO:0000256" key="6">
    <source>
        <dbReference type="RuleBase" id="RU003435"/>
    </source>
</evidence>
<dbReference type="GO" id="GO:0046872">
    <property type="term" value="F:metal ion binding"/>
    <property type="evidence" value="ECO:0007669"/>
    <property type="project" value="UniProtKB-UniRule"/>
</dbReference>
<evidence type="ECO:0000256" key="4">
    <source>
        <dbReference type="ARBA" id="ARBA00022833"/>
    </source>
</evidence>
<evidence type="ECO:0000259" key="7">
    <source>
        <dbReference type="Pfam" id="PF01432"/>
    </source>
</evidence>
<accession>A0A8J3I0Z5</accession>
<keyword evidence="2 6" id="KW-0479">Metal-binding</keyword>
<evidence type="ECO:0000313" key="9">
    <source>
        <dbReference type="Proteomes" id="UP000612362"/>
    </source>
</evidence>
<dbReference type="PANTHER" id="PTHR11804:SF48">
    <property type="entry name" value="PUTATIVE-RELATED"/>
    <property type="match status" value="1"/>
</dbReference>
<keyword evidence="3 6" id="KW-0378">Hydrolase</keyword>
<feature type="domain" description="Peptidase M3A/M3B catalytic" evidence="7">
    <location>
        <begin position="167"/>
        <end position="550"/>
    </location>
</feature>
<dbReference type="GO" id="GO:0006518">
    <property type="term" value="P:peptide metabolic process"/>
    <property type="evidence" value="ECO:0007669"/>
    <property type="project" value="TreeGrafter"/>
</dbReference>
<keyword evidence="1 6" id="KW-0645">Protease</keyword>
<sequence length="573" mass="66417">MYTQLPQTSEEFESLRWADIEPWYQELTSTDLSTETLAPWLAQWSQLGALVDETRTRNEIECTRNTADQERAERQQRFLNEVNAPAQPYEQQLKQKLLESGLEVENFVGPMRNLRAEASIFNEANLPLLNEEQSLATEYLRVKGEQTVQWEGEEKSAASLHPVLLEHDRDRREQAWRTVSERQIADRETLNTLWTKNFQLRQEIARNAGYENYRDYRWLQVHRFDYTPEDCKAFLAAIEQVIVPAASKLWEKRRQKLGVETIRPWDTNVNPYEEVAPRLVTDIDEMLRQFQKLFQHIDPELGSYFETMIQEQLFDLDDRPSKAPGGYNLPYEVKRLPFIFGRVTSLTDAIDLICHEAGHAFHVFEMRQLPYLEQHREHSLPAEFAEVASTSMEFIGSMHLPDAGIATLEETALLRRAHLEHMILWLLPSVARGDAFQHWAYENPELAQDPAQCDQKWQELTQRFLPEVDWSGLDAVLKTGWQNILHFHCYPFYYVEYGFAALGAIQVWANYLKDPQAAIQQYRHALSLGATRTIPELFAAAGAQFAFDAEAVQSALDLLLQNLEELEATASPQ</sequence>
<reference evidence="8" key="1">
    <citation type="submission" date="2020-10" db="EMBL/GenBank/DDBJ databases">
        <title>Taxonomic study of unclassified bacteria belonging to the class Ktedonobacteria.</title>
        <authorList>
            <person name="Yabe S."/>
            <person name="Wang C.M."/>
            <person name="Zheng Y."/>
            <person name="Sakai Y."/>
            <person name="Cavaletti L."/>
            <person name="Monciardini P."/>
            <person name="Donadio S."/>
        </authorList>
    </citation>
    <scope>NUCLEOTIDE SEQUENCE</scope>
    <source>
        <strain evidence="8">SOSP1-1</strain>
    </source>
</reference>
<dbReference type="GO" id="GO:0006508">
    <property type="term" value="P:proteolysis"/>
    <property type="evidence" value="ECO:0007669"/>
    <property type="project" value="UniProtKB-KW"/>
</dbReference>
<comment type="caution">
    <text evidence="8">The sequence shown here is derived from an EMBL/GenBank/DDBJ whole genome shotgun (WGS) entry which is preliminary data.</text>
</comment>
<dbReference type="RefSeq" id="WP_220196161.1">
    <property type="nucleotide sequence ID" value="NZ_BNJF01000002.1"/>
</dbReference>
<keyword evidence="9" id="KW-1185">Reference proteome</keyword>
<keyword evidence="4 6" id="KW-0862">Zinc</keyword>
<dbReference type="AlphaFoldDB" id="A0A8J3I0Z5"/>
<evidence type="ECO:0000256" key="2">
    <source>
        <dbReference type="ARBA" id="ARBA00022723"/>
    </source>
</evidence>
<comment type="cofactor">
    <cofactor evidence="6">
        <name>Zn(2+)</name>
        <dbReference type="ChEBI" id="CHEBI:29105"/>
    </cofactor>
    <text evidence="6">Binds 1 zinc ion.</text>
</comment>
<evidence type="ECO:0000256" key="1">
    <source>
        <dbReference type="ARBA" id="ARBA00022670"/>
    </source>
</evidence>
<evidence type="ECO:0000256" key="5">
    <source>
        <dbReference type="ARBA" id="ARBA00023049"/>
    </source>
</evidence>
<comment type="similarity">
    <text evidence="6">Belongs to the peptidase M3 family.</text>
</comment>
<dbReference type="SUPFAM" id="SSF55486">
    <property type="entry name" value="Metalloproteases ('zincins'), catalytic domain"/>
    <property type="match status" value="1"/>
</dbReference>
<name>A0A8J3I0Z5_9CHLR</name>
<keyword evidence="5 6" id="KW-0482">Metalloprotease</keyword>
<organism evidence="8 9">
    <name type="scientific">Ktedonospora formicarum</name>
    <dbReference type="NCBI Taxonomy" id="2778364"/>
    <lineage>
        <taxon>Bacteria</taxon>
        <taxon>Bacillati</taxon>
        <taxon>Chloroflexota</taxon>
        <taxon>Ktedonobacteria</taxon>
        <taxon>Ktedonobacterales</taxon>
        <taxon>Ktedonobacteraceae</taxon>
        <taxon>Ktedonospora</taxon>
    </lineage>
</organism>
<dbReference type="InterPro" id="IPR001567">
    <property type="entry name" value="Pept_M3A_M3B_dom"/>
</dbReference>
<gene>
    <name evidence="8" type="ORF">KSX_49690</name>
</gene>
<dbReference type="GO" id="GO:0004222">
    <property type="term" value="F:metalloendopeptidase activity"/>
    <property type="evidence" value="ECO:0007669"/>
    <property type="project" value="InterPro"/>
</dbReference>
<dbReference type="CDD" id="cd09606">
    <property type="entry name" value="M3B_PepF"/>
    <property type="match status" value="1"/>
</dbReference>
<dbReference type="Proteomes" id="UP000612362">
    <property type="component" value="Unassembled WGS sequence"/>
</dbReference>
<evidence type="ECO:0000256" key="3">
    <source>
        <dbReference type="ARBA" id="ARBA00022801"/>
    </source>
</evidence>